<dbReference type="AlphaFoldDB" id="A0A1Y4LBW9"/>
<protein>
    <submittedName>
        <fullName evidence="3">Uncharacterized protein</fullName>
    </submittedName>
</protein>
<dbReference type="Proteomes" id="UP000195897">
    <property type="component" value="Unassembled WGS sequence"/>
</dbReference>
<evidence type="ECO:0000313" key="3">
    <source>
        <dbReference type="EMBL" id="OUP51542.1"/>
    </source>
</evidence>
<dbReference type="EMBL" id="NFKK01000020">
    <property type="protein sequence ID" value="OUP51542.1"/>
    <property type="molecule type" value="Genomic_DNA"/>
</dbReference>
<organism evidence="3 4">
    <name type="scientific">Butyricicoccus pullicaecorum</name>
    <dbReference type="NCBI Taxonomy" id="501571"/>
    <lineage>
        <taxon>Bacteria</taxon>
        <taxon>Bacillati</taxon>
        <taxon>Bacillota</taxon>
        <taxon>Clostridia</taxon>
        <taxon>Eubacteriales</taxon>
        <taxon>Butyricicoccaceae</taxon>
        <taxon>Butyricicoccus</taxon>
    </lineage>
</organism>
<comment type="caution">
    <text evidence="3">The sequence shown here is derived from an EMBL/GenBank/DDBJ whole genome shotgun (WGS) entry which is preliminary data.</text>
</comment>
<reference evidence="4" key="1">
    <citation type="submission" date="2017-04" db="EMBL/GenBank/DDBJ databases">
        <title>Function of individual gut microbiota members based on whole genome sequencing of pure cultures obtained from chicken caecum.</title>
        <authorList>
            <person name="Medvecky M."/>
            <person name="Cejkova D."/>
            <person name="Polansky O."/>
            <person name="Karasova D."/>
            <person name="Kubasova T."/>
            <person name="Cizek A."/>
            <person name="Rychlik I."/>
        </authorList>
    </citation>
    <scope>NUCLEOTIDE SEQUENCE [LARGE SCALE GENOMIC DNA]</scope>
    <source>
        <strain evidence="4">An180</strain>
    </source>
</reference>
<feature type="region of interest" description="Disordered" evidence="1">
    <location>
        <begin position="106"/>
        <end position="127"/>
    </location>
</feature>
<feature type="transmembrane region" description="Helical" evidence="2">
    <location>
        <begin position="59"/>
        <end position="76"/>
    </location>
</feature>
<proteinExistence type="predicted"/>
<dbReference type="RefSeq" id="WP_087374299.1">
    <property type="nucleotide sequence ID" value="NZ_NFKK01000020.1"/>
</dbReference>
<evidence type="ECO:0000256" key="1">
    <source>
        <dbReference type="SAM" id="MobiDB-lite"/>
    </source>
</evidence>
<gene>
    <name evidence="3" type="ORF">B5F17_12505</name>
</gene>
<name>A0A1Y4LBW9_9FIRM</name>
<feature type="transmembrane region" description="Helical" evidence="2">
    <location>
        <begin position="21"/>
        <end position="39"/>
    </location>
</feature>
<keyword evidence="2" id="KW-1133">Transmembrane helix</keyword>
<evidence type="ECO:0000313" key="4">
    <source>
        <dbReference type="Proteomes" id="UP000195897"/>
    </source>
</evidence>
<feature type="compositionally biased region" description="Low complexity" evidence="1">
    <location>
        <begin position="106"/>
        <end position="115"/>
    </location>
</feature>
<keyword evidence="2" id="KW-0472">Membrane</keyword>
<evidence type="ECO:0000256" key="2">
    <source>
        <dbReference type="SAM" id="Phobius"/>
    </source>
</evidence>
<sequence length="127" mass="15126">MNSEPRLRDKIAQKFHQLARYRYSIINISIIIALSIYIIKNWQDCISMQFFSEFDGNNILFLVWIALIIVTTYDVDAKGVKFRTRKIEEAREELDRVGMMHQVQQRQQELQTQFQNESTYQTEGSDE</sequence>
<accession>A0A1Y4LBW9</accession>
<keyword evidence="2" id="KW-0812">Transmembrane</keyword>
<feature type="compositionally biased region" description="Polar residues" evidence="1">
    <location>
        <begin position="116"/>
        <end position="127"/>
    </location>
</feature>